<dbReference type="SUPFAM" id="SSF90123">
    <property type="entry name" value="ABC transporter transmembrane region"/>
    <property type="match status" value="1"/>
</dbReference>
<comment type="caution">
    <text evidence="8">The sequence shown here is derived from an EMBL/GenBank/DDBJ whole genome shotgun (WGS) entry which is preliminary data.</text>
</comment>
<accession>A0A542X9T6</accession>
<name>A0A542X9T6_9MICO</name>
<feature type="transmembrane region" description="Helical" evidence="6">
    <location>
        <begin position="482"/>
        <end position="505"/>
    </location>
</feature>
<feature type="compositionally biased region" description="Low complexity" evidence="5">
    <location>
        <begin position="369"/>
        <end position="379"/>
    </location>
</feature>
<dbReference type="GO" id="GO:0000028">
    <property type="term" value="P:ribosomal small subunit assembly"/>
    <property type="evidence" value="ECO:0007669"/>
    <property type="project" value="TreeGrafter"/>
</dbReference>
<dbReference type="GO" id="GO:0005525">
    <property type="term" value="F:GTP binding"/>
    <property type="evidence" value="ECO:0007669"/>
    <property type="project" value="InterPro"/>
</dbReference>
<evidence type="ECO:0000256" key="4">
    <source>
        <dbReference type="ARBA" id="ARBA00023136"/>
    </source>
</evidence>
<dbReference type="InterPro" id="IPR005662">
    <property type="entry name" value="GTPase_Era-like"/>
</dbReference>
<feature type="region of interest" description="Disordered" evidence="5">
    <location>
        <begin position="1"/>
        <end position="22"/>
    </location>
</feature>
<dbReference type="AlphaFoldDB" id="A0A542X9T6"/>
<keyword evidence="2 6" id="KW-0812">Transmembrane</keyword>
<evidence type="ECO:0000313" key="9">
    <source>
        <dbReference type="Proteomes" id="UP000318336"/>
    </source>
</evidence>
<dbReference type="Pfam" id="PF01926">
    <property type="entry name" value="MMR_HSR1"/>
    <property type="match status" value="1"/>
</dbReference>
<dbReference type="SUPFAM" id="SSF52540">
    <property type="entry name" value="P-loop containing nucleoside triphosphate hydrolases"/>
    <property type="match status" value="1"/>
</dbReference>
<dbReference type="GO" id="GO:0019843">
    <property type="term" value="F:rRNA binding"/>
    <property type="evidence" value="ECO:0007669"/>
    <property type="project" value="TreeGrafter"/>
</dbReference>
<dbReference type="RefSeq" id="WP_142004670.1">
    <property type="nucleotide sequence ID" value="NZ_CAJTBP010000001.1"/>
</dbReference>
<keyword evidence="3 6" id="KW-1133">Transmembrane helix</keyword>
<keyword evidence="4 6" id="KW-0472">Membrane</keyword>
<dbReference type="InterPro" id="IPR027417">
    <property type="entry name" value="P-loop_NTPase"/>
</dbReference>
<feature type="transmembrane region" description="Helical" evidence="6">
    <location>
        <begin position="437"/>
        <end position="470"/>
    </location>
</feature>
<dbReference type="GO" id="GO:0043024">
    <property type="term" value="F:ribosomal small subunit binding"/>
    <property type="evidence" value="ECO:0007669"/>
    <property type="project" value="TreeGrafter"/>
</dbReference>
<gene>
    <name evidence="8" type="ORF">FB554_0729</name>
</gene>
<evidence type="ECO:0000256" key="1">
    <source>
        <dbReference type="ARBA" id="ARBA00004651"/>
    </source>
</evidence>
<dbReference type="Gene3D" id="3.40.50.300">
    <property type="entry name" value="P-loop containing nucleotide triphosphate hydrolases"/>
    <property type="match status" value="1"/>
</dbReference>
<dbReference type="OrthoDB" id="974105at2"/>
<reference evidence="8 9" key="1">
    <citation type="submission" date="2019-06" db="EMBL/GenBank/DDBJ databases">
        <title>Sequencing the genomes of 1000 actinobacteria strains.</title>
        <authorList>
            <person name="Klenk H.-P."/>
        </authorList>
    </citation>
    <scope>NUCLEOTIDE SEQUENCE [LARGE SCALE GENOMIC DNA]</scope>
    <source>
        <strain evidence="8 9">DSM 24617</strain>
    </source>
</reference>
<dbReference type="EMBL" id="VFOK01000001">
    <property type="protein sequence ID" value="TQL32599.1"/>
    <property type="molecule type" value="Genomic_DNA"/>
</dbReference>
<evidence type="ECO:0000256" key="6">
    <source>
        <dbReference type="SAM" id="Phobius"/>
    </source>
</evidence>
<evidence type="ECO:0000259" key="7">
    <source>
        <dbReference type="Pfam" id="PF01926"/>
    </source>
</evidence>
<dbReference type="PANTHER" id="PTHR42698:SF1">
    <property type="entry name" value="GTPASE ERA, MITOCHONDRIAL"/>
    <property type="match status" value="1"/>
</dbReference>
<feature type="region of interest" description="Disordered" evidence="5">
    <location>
        <begin position="356"/>
        <end position="379"/>
    </location>
</feature>
<organism evidence="8 9">
    <name type="scientific">Barrientosiimonas humi</name>
    <dbReference type="NCBI Taxonomy" id="999931"/>
    <lineage>
        <taxon>Bacteria</taxon>
        <taxon>Bacillati</taxon>
        <taxon>Actinomycetota</taxon>
        <taxon>Actinomycetes</taxon>
        <taxon>Micrococcales</taxon>
        <taxon>Dermacoccaceae</taxon>
        <taxon>Barrientosiimonas</taxon>
    </lineage>
</organism>
<dbReference type="PANTHER" id="PTHR42698">
    <property type="entry name" value="GTPASE ERA"/>
    <property type="match status" value="1"/>
</dbReference>
<keyword evidence="9" id="KW-1185">Reference proteome</keyword>
<evidence type="ECO:0000313" key="8">
    <source>
        <dbReference type="EMBL" id="TQL32599.1"/>
    </source>
</evidence>
<evidence type="ECO:0000256" key="3">
    <source>
        <dbReference type="ARBA" id="ARBA00022989"/>
    </source>
</evidence>
<dbReference type="InterPro" id="IPR006073">
    <property type="entry name" value="GTP-bd"/>
</dbReference>
<feature type="domain" description="G" evidence="7">
    <location>
        <begin position="68"/>
        <end position="192"/>
    </location>
</feature>
<dbReference type="Proteomes" id="UP000318336">
    <property type="component" value="Unassembled WGS sequence"/>
</dbReference>
<protein>
    <submittedName>
        <fullName evidence="8">50S ribosome-binding GTPase</fullName>
    </submittedName>
</protein>
<dbReference type="GO" id="GO:0005524">
    <property type="term" value="F:ATP binding"/>
    <property type="evidence" value="ECO:0007669"/>
    <property type="project" value="InterPro"/>
</dbReference>
<comment type="subcellular location">
    <subcellularLocation>
        <location evidence="1">Cell membrane</location>
        <topology evidence="1">Multi-pass membrane protein</topology>
    </subcellularLocation>
</comment>
<evidence type="ECO:0000256" key="5">
    <source>
        <dbReference type="SAM" id="MobiDB-lite"/>
    </source>
</evidence>
<evidence type="ECO:0000256" key="2">
    <source>
        <dbReference type="ARBA" id="ARBA00022692"/>
    </source>
</evidence>
<dbReference type="GO" id="GO:0005886">
    <property type="term" value="C:plasma membrane"/>
    <property type="evidence" value="ECO:0007669"/>
    <property type="project" value="UniProtKB-SubCell"/>
</dbReference>
<dbReference type="InterPro" id="IPR036640">
    <property type="entry name" value="ABC1_TM_sf"/>
</dbReference>
<sequence>MKPLDKLRRRQALPAVPREELQRRGEALRTALDTGGLHFPPETAERVRAVEAKVGQRTSLAGSRTIAALAGATGSGKSSLFNYLVGEPVSRIGARRPTTSATSAAIWGEEPSAEVLDWLQVDARHHVSDRLPQADVLDGLVLLDLPDFDSRVTAHRAEADRVLRLVDVFVWVTDPQKYADAILHDEYVREMASHAGVTIAVMNQIDRLSEADAQATIEDLTRLFGRDGLTDVRVIGTSVVTHQGLDELVAALGEVVQSRNAAEHRLLGDLREQARALRAQVGDSEPRLPKKVDGELVVALEKAAGVPVVLDAVERDYRRHAVEATGWPFTRWTTKLRPAPLRRLGLQELMRDEDIQGMSRSQARAATGRSSLPAPSPAARAAVEVTTRRLGERASEGLPPSWAASVQDAATPDDRSMVDALDQAVTSTPLESKRPAWWGLVGFLQWVLAAVAVAGLAWLLLLMVLGWAQIDVGAPTWGPLPIPLLMLVGGLLLGVTLAALSRWLAARAARRRRQALAKELRDKVSGVARSHILAPVDDVLARHARTREALDTAAA</sequence>
<dbReference type="GO" id="GO:0005829">
    <property type="term" value="C:cytosol"/>
    <property type="evidence" value="ECO:0007669"/>
    <property type="project" value="TreeGrafter"/>
</dbReference>
<proteinExistence type="predicted"/>